<dbReference type="SUPFAM" id="SSF102114">
    <property type="entry name" value="Radical SAM enzymes"/>
    <property type="match status" value="1"/>
</dbReference>
<dbReference type="NCBIfam" id="TIGR02494">
    <property type="entry name" value="PFLE_PFLC"/>
    <property type="match status" value="1"/>
</dbReference>
<reference evidence="12 13" key="1">
    <citation type="submission" date="2019-05" db="EMBL/GenBank/DDBJ databases">
        <title>Complete genome sequencing of Anaerostipes rhamnosivorans.</title>
        <authorList>
            <person name="Bui T.P.N."/>
            <person name="de Vos W.M."/>
        </authorList>
    </citation>
    <scope>NUCLEOTIDE SEQUENCE [LARGE SCALE GENOMIC DNA]</scope>
    <source>
        <strain evidence="12 13">1y2</strain>
    </source>
</reference>
<dbReference type="SFLD" id="SFLDG01066">
    <property type="entry name" value="organic_radical-activating_enz"/>
    <property type="match status" value="1"/>
</dbReference>
<dbReference type="GO" id="GO:0043365">
    <property type="term" value="F:[formate-C-acetyltransferase]-activating enzyme activity"/>
    <property type="evidence" value="ECO:0007669"/>
    <property type="project" value="UniProtKB-EC"/>
</dbReference>
<evidence type="ECO:0000256" key="4">
    <source>
        <dbReference type="ARBA" id="ARBA00022691"/>
    </source>
</evidence>
<evidence type="ECO:0000313" key="13">
    <source>
        <dbReference type="Proteomes" id="UP000298653"/>
    </source>
</evidence>
<comment type="cofactor">
    <cofactor evidence="1">
        <name>[4Fe-4S] cluster</name>
        <dbReference type="ChEBI" id="CHEBI:49883"/>
    </cofactor>
</comment>
<feature type="domain" description="Radical SAM core" evidence="11">
    <location>
        <begin position="16"/>
        <end position="297"/>
    </location>
</feature>
<evidence type="ECO:0000256" key="3">
    <source>
        <dbReference type="ARBA" id="ARBA00022485"/>
    </source>
</evidence>
<dbReference type="AlphaFoldDB" id="A0A4P8IEQ7"/>
<evidence type="ECO:0000256" key="7">
    <source>
        <dbReference type="ARBA" id="ARBA00023004"/>
    </source>
</evidence>
<evidence type="ECO:0000256" key="2">
    <source>
        <dbReference type="ARBA" id="ARBA00009777"/>
    </source>
</evidence>
<dbReference type="GO" id="GO:0016829">
    <property type="term" value="F:lyase activity"/>
    <property type="evidence" value="ECO:0007669"/>
    <property type="project" value="UniProtKB-KW"/>
</dbReference>
<dbReference type="KEGG" id="arf:AR1Y2_1693"/>
<dbReference type="GO" id="GO:0051539">
    <property type="term" value="F:4 iron, 4 sulfur cluster binding"/>
    <property type="evidence" value="ECO:0007669"/>
    <property type="project" value="UniProtKB-KW"/>
</dbReference>
<dbReference type="PROSITE" id="PS01087">
    <property type="entry name" value="RADICAL_ACTIVATING"/>
    <property type="match status" value="1"/>
</dbReference>
<dbReference type="InterPro" id="IPR013785">
    <property type="entry name" value="Aldolase_TIM"/>
</dbReference>
<evidence type="ECO:0000256" key="8">
    <source>
        <dbReference type="ARBA" id="ARBA00023014"/>
    </source>
</evidence>
<keyword evidence="13" id="KW-1185">Reference proteome</keyword>
<evidence type="ECO:0000259" key="11">
    <source>
        <dbReference type="PROSITE" id="PS51918"/>
    </source>
</evidence>
<dbReference type="InterPro" id="IPR040074">
    <property type="entry name" value="BssD/PflA/YjjW"/>
</dbReference>
<dbReference type="InterPro" id="IPR034457">
    <property type="entry name" value="Organic_radical-activating"/>
</dbReference>
<keyword evidence="12" id="KW-0456">Lyase</keyword>
<dbReference type="PIRSF" id="PIRSF000371">
    <property type="entry name" value="PFL_act_enz"/>
    <property type="match status" value="1"/>
</dbReference>
<dbReference type="Gene3D" id="3.20.20.70">
    <property type="entry name" value="Aldolase class I"/>
    <property type="match status" value="1"/>
</dbReference>
<dbReference type="RefSeq" id="WP_137328566.1">
    <property type="nucleotide sequence ID" value="NZ_CP040058.1"/>
</dbReference>
<keyword evidence="7" id="KW-0408">Iron</keyword>
<dbReference type="SFLD" id="SFLDG01118">
    <property type="entry name" value="activating_enzymes__group_2"/>
    <property type="match status" value="1"/>
</dbReference>
<evidence type="ECO:0000313" key="12">
    <source>
        <dbReference type="EMBL" id="QCP35147.1"/>
    </source>
</evidence>
<keyword evidence="4" id="KW-0949">S-adenosyl-L-methionine</keyword>
<proteinExistence type="inferred from homology"/>
<dbReference type="PROSITE" id="PS51379">
    <property type="entry name" value="4FE4S_FER_2"/>
    <property type="match status" value="2"/>
</dbReference>
<dbReference type="EC" id="1.97.1.4" evidence="12"/>
<gene>
    <name evidence="12" type="ORF">AR1Y2_1693</name>
</gene>
<keyword evidence="3" id="KW-0004">4Fe-4S</keyword>
<dbReference type="Pfam" id="PF00037">
    <property type="entry name" value="Fer4"/>
    <property type="match status" value="1"/>
</dbReference>
<dbReference type="InterPro" id="IPR001989">
    <property type="entry name" value="Radical_activat_CS"/>
</dbReference>
<dbReference type="InterPro" id="IPR012839">
    <property type="entry name" value="Organic_radical_activase"/>
</dbReference>
<keyword evidence="6 12" id="KW-0560">Oxidoreductase</keyword>
<keyword evidence="12" id="KW-0670">Pyruvate</keyword>
<feature type="domain" description="4Fe-4S ferredoxin-type" evidence="10">
    <location>
        <begin position="77"/>
        <end position="105"/>
    </location>
</feature>
<dbReference type="Proteomes" id="UP000298653">
    <property type="component" value="Chromosome"/>
</dbReference>
<protein>
    <submittedName>
        <fullName evidence="12">Pyruvate formate-lyase activating enzyme</fullName>
        <ecNumber evidence="12">1.97.1.4</ecNumber>
    </submittedName>
</protein>
<dbReference type="EMBL" id="CP040058">
    <property type="protein sequence ID" value="QCP35147.1"/>
    <property type="molecule type" value="Genomic_DNA"/>
</dbReference>
<name>A0A4P8IEQ7_9FIRM</name>
<dbReference type="Gene3D" id="3.30.70.20">
    <property type="match status" value="1"/>
</dbReference>
<feature type="domain" description="4Fe-4S ferredoxin-type" evidence="10">
    <location>
        <begin position="47"/>
        <end position="76"/>
    </location>
</feature>
<evidence type="ECO:0000256" key="5">
    <source>
        <dbReference type="ARBA" id="ARBA00022723"/>
    </source>
</evidence>
<comment type="similarity">
    <text evidence="2">Belongs to the organic radical-activating enzymes family.</text>
</comment>
<keyword evidence="8" id="KW-0411">Iron-sulfur</keyword>
<dbReference type="InterPro" id="IPR058240">
    <property type="entry name" value="rSAM_sf"/>
</dbReference>
<dbReference type="InterPro" id="IPR017896">
    <property type="entry name" value="4Fe4S_Fe-S-bd"/>
</dbReference>
<dbReference type="OrthoDB" id="9782387at2"/>
<dbReference type="InterPro" id="IPR007197">
    <property type="entry name" value="rSAM"/>
</dbReference>
<dbReference type="SUPFAM" id="SSF54862">
    <property type="entry name" value="4Fe-4S ferredoxins"/>
    <property type="match status" value="1"/>
</dbReference>
<evidence type="ECO:0000256" key="1">
    <source>
        <dbReference type="ARBA" id="ARBA00001966"/>
    </source>
</evidence>
<evidence type="ECO:0000259" key="10">
    <source>
        <dbReference type="PROSITE" id="PS51379"/>
    </source>
</evidence>
<dbReference type="PANTHER" id="PTHR30352:SF14">
    <property type="entry name" value="PYRUVATE FORMATE-LYASE 3-ACTIVATING ENZYME-RELATED"/>
    <property type="match status" value="1"/>
</dbReference>
<dbReference type="SFLD" id="SFLDS00029">
    <property type="entry name" value="Radical_SAM"/>
    <property type="match status" value="1"/>
</dbReference>
<comment type="catalytic activity">
    <reaction evidence="9">
        <text>glycyl-[protein] + reduced [flavodoxin] + S-adenosyl-L-methionine = glycin-2-yl radical-[protein] + semiquinone [flavodoxin] + 5'-deoxyadenosine + L-methionine + H(+)</text>
        <dbReference type="Rhea" id="RHEA:61976"/>
        <dbReference type="Rhea" id="RHEA-COMP:10622"/>
        <dbReference type="Rhea" id="RHEA-COMP:14480"/>
        <dbReference type="Rhea" id="RHEA-COMP:15993"/>
        <dbReference type="Rhea" id="RHEA-COMP:15994"/>
        <dbReference type="ChEBI" id="CHEBI:15378"/>
        <dbReference type="ChEBI" id="CHEBI:17319"/>
        <dbReference type="ChEBI" id="CHEBI:29947"/>
        <dbReference type="ChEBI" id="CHEBI:32722"/>
        <dbReference type="ChEBI" id="CHEBI:57618"/>
        <dbReference type="ChEBI" id="CHEBI:57844"/>
        <dbReference type="ChEBI" id="CHEBI:59789"/>
        <dbReference type="ChEBI" id="CHEBI:140311"/>
    </reaction>
</comment>
<dbReference type="Pfam" id="PF04055">
    <property type="entry name" value="Radical_SAM"/>
    <property type="match status" value="1"/>
</dbReference>
<evidence type="ECO:0000256" key="9">
    <source>
        <dbReference type="ARBA" id="ARBA00047365"/>
    </source>
</evidence>
<accession>A0A4P8IEQ7</accession>
<dbReference type="GO" id="GO:0046872">
    <property type="term" value="F:metal ion binding"/>
    <property type="evidence" value="ECO:0007669"/>
    <property type="project" value="UniProtKB-KW"/>
</dbReference>
<evidence type="ECO:0000256" key="6">
    <source>
        <dbReference type="ARBA" id="ARBA00023002"/>
    </source>
</evidence>
<keyword evidence="5" id="KW-0479">Metal-binding</keyword>
<sequence>MKKQLSVMEIERFAIHDGPGIRTTVFLQGCPLHCLWCANPESQTIGSKLMYYKEKCVGCGTCAGVCTNQAIEMKEGRPLIHRDKCRQCRRCESSCLQNAIRFSGEKRTVESIMAEVLRDRDYYEESGGGVTVSGGEAFVQFEGFMELLRQCRAAEISTAVETCGHVPADQVKQALPWIDLFLFDLKHTDPEYFYRYTGGDLNLVLGNLKYLARKVPEKIIVRVPVIPGFNFDEKSITGIFKETASLGIKRVQLLPYHTLGIGKYERLGMPYLLKSQESLKKKDLERFCSMGQEKGLEIQIGGD</sequence>
<organism evidence="12 13">
    <name type="scientific">Anaerostipes rhamnosivorans</name>
    <dbReference type="NCBI Taxonomy" id="1229621"/>
    <lineage>
        <taxon>Bacteria</taxon>
        <taxon>Bacillati</taxon>
        <taxon>Bacillota</taxon>
        <taxon>Clostridia</taxon>
        <taxon>Lachnospirales</taxon>
        <taxon>Lachnospiraceae</taxon>
        <taxon>Anaerostipes</taxon>
    </lineage>
</organism>
<dbReference type="PANTHER" id="PTHR30352">
    <property type="entry name" value="PYRUVATE FORMATE-LYASE-ACTIVATING ENZYME"/>
    <property type="match status" value="1"/>
</dbReference>
<dbReference type="PROSITE" id="PS51918">
    <property type="entry name" value="RADICAL_SAM"/>
    <property type="match status" value="1"/>
</dbReference>